<dbReference type="EMBL" id="HBKN01034246">
    <property type="protein sequence ID" value="CAE2320096.1"/>
    <property type="molecule type" value="Transcribed_RNA"/>
</dbReference>
<organism evidence="3">
    <name type="scientific">Guillardia theta</name>
    <name type="common">Cryptophyte</name>
    <name type="synonym">Cryptomonas phi</name>
    <dbReference type="NCBI Taxonomy" id="55529"/>
    <lineage>
        <taxon>Eukaryota</taxon>
        <taxon>Cryptophyceae</taxon>
        <taxon>Pyrenomonadales</taxon>
        <taxon>Geminigeraceae</taxon>
        <taxon>Guillardia</taxon>
    </lineage>
</organism>
<name>A0A7S4P134_GUITH</name>
<feature type="coiled-coil region" evidence="1">
    <location>
        <begin position="311"/>
        <end position="338"/>
    </location>
</feature>
<reference evidence="3" key="1">
    <citation type="submission" date="2021-01" db="EMBL/GenBank/DDBJ databases">
        <authorList>
            <person name="Corre E."/>
            <person name="Pelletier E."/>
            <person name="Niang G."/>
            <person name="Scheremetjew M."/>
            <person name="Finn R."/>
            <person name="Kale V."/>
            <person name="Holt S."/>
            <person name="Cochrane G."/>
            <person name="Meng A."/>
            <person name="Brown T."/>
            <person name="Cohen L."/>
        </authorList>
    </citation>
    <scope>NUCLEOTIDE SEQUENCE</scope>
    <source>
        <strain evidence="3">CCMP 2712</strain>
    </source>
</reference>
<dbReference type="AlphaFoldDB" id="A0A7S4P134"/>
<proteinExistence type="predicted"/>
<feature type="region of interest" description="Disordered" evidence="2">
    <location>
        <begin position="465"/>
        <end position="557"/>
    </location>
</feature>
<evidence type="ECO:0000256" key="1">
    <source>
        <dbReference type="SAM" id="Coils"/>
    </source>
</evidence>
<protein>
    <submittedName>
        <fullName evidence="3">Uncharacterized protein</fullName>
    </submittedName>
</protein>
<accession>A0A7S4P134</accession>
<feature type="compositionally biased region" description="Basic and acidic residues" evidence="2">
    <location>
        <begin position="510"/>
        <end position="540"/>
    </location>
</feature>
<gene>
    <name evidence="3" type="ORF">GTHE00462_LOCUS26697</name>
</gene>
<feature type="coiled-coil region" evidence="1">
    <location>
        <begin position="368"/>
        <end position="458"/>
    </location>
</feature>
<evidence type="ECO:0000313" key="3">
    <source>
        <dbReference type="EMBL" id="CAE2320096.1"/>
    </source>
</evidence>
<sequence length="557" mass="61172">MARGRLIGLAVAIACTCFAGSLLFRSASESELAEKPQGRKAMLAAEQKQVSLAEKLISKEGPIADQTEDKYVAAKSRLASLRSKLRDDTNVAKHLSIVEKQRAAGVSDAISDRKSAALAVTSQEATLKKAESLAKDARHYQRLARNERSSSETAEAQGLALQKPAAALLKDSQKLNDQSNLVLDQSHSSQAKALASLDLKLAQSLADRAAKGMARAKQDFASAIDDRKTALKDDEVASNRVMEAAKVSLQTNPEQSSLLRIQQGQLTGSKALQSILNIDTNSVGAAQEKLGESRKQVKLAKESEGDVARQILVLDKEAKALRAEIGAAEKEVLAAAKEHLLAARKYKSATLKSISAQSKIEAMREDEVRKLRSELASTKQSKEDAGQRYTRALQKIAKLNGHQTIMKVQIARLKLQLKEEEMRAHDYKAKNSKDQEVINNMQAQLDREDADLNEAKLKIADSSLGLAGGRGASRRSSRGREDDYHSRAQATIEAAKRAGSHHSYRNTLDLQRRRDDELSREEQAARRRAEREERKLKEAQSEVSRQLAKVTDVESNF</sequence>
<evidence type="ECO:0000256" key="2">
    <source>
        <dbReference type="SAM" id="MobiDB-lite"/>
    </source>
</evidence>
<keyword evidence="1" id="KW-0175">Coiled coil</keyword>